<feature type="domain" description="S1 motif" evidence="1">
    <location>
        <begin position="94"/>
        <end position="161"/>
    </location>
</feature>
<accession>A0A6G4A202</accession>
<comment type="caution">
    <text evidence="2">The sequence shown here is derived from an EMBL/GenBank/DDBJ whole genome shotgun (WGS) entry which is preliminary data.</text>
</comment>
<dbReference type="PROSITE" id="PS50126">
    <property type="entry name" value="S1"/>
    <property type="match status" value="1"/>
</dbReference>
<sequence length="164" mass="18790">MNYFEFCQPIETWYFEADEEGTVFRQIVVKAAGDFIISNQKHESYGFFLSDQGLDNKNSVYLEITKDTFEQIWSDLLQCNILEWERIKSLLVIGTEVDGVIEVFYPQGVIINLNKLNAMGIADYSECKSSTSPENLYPGYSVKARVKAFDEVNQWIILEGAKVS</sequence>
<proteinExistence type="predicted"/>
<name>A0A6G4A202_9BACL</name>
<evidence type="ECO:0000259" key="1">
    <source>
        <dbReference type="PROSITE" id="PS50126"/>
    </source>
</evidence>
<dbReference type="AlphaFoldDB" id="A0A6G4A202"/>
<dbReference type="InterPro" id="IPR003029">
    <property type="entry name" value="S1_domain"/>
</dbReference>
<reference evidence="2" key="1">
    <citation type="submission" date="2020-02" db="EMBL/GenBank/DDBJ databases">
        <authorList>
            <person name="Shen X.-R."/>
            <person name="Zhang Y.-X."/>
        </authorList>
    </citation>
    <scope>NUCLEOTIDE SEQUENCE</scope>
    <source>
        <strain evidence="2">SYP-B3998</strain>
    </source>
</reference>
<organism evidence="2">
    <name type="scientific">Paenibacillus sp. SYP-B3998</name>
    <dbReference type="NCBI Taxonomy" id="2678564"/>
    <lineage>
        <taxon>Bacteria</taxon>
        <taxon>Bacillati</taxon>
        <taxon>Bacillota</taxon>
        <taxon>Bacilli</taxon>
        <taxon>Bacillales</taxon>
        <taxon>Paenibacillaceae</taxon>
        <taxon>Paenibacillus</taxon>
    </lineage>
</organism>
<protein>
    <recommendedName>
        <fullName evidence="1">S1 motif domain-containing protein</fullName>
    </recommendedName>
</protein>
<dbReference type="EMBL" id="JAAIKC010000009">
    <property type="protein sequence ID" value="NEW08360.1"/>
    <property type="molecule type" value="Genomic_DNA"/>
</dbReference>
<gene>
    <name evidence="2" type="ORF">GK047_20385</name>
</gene>
<evidence type="ECO:0000313" key="2">
    <source>
        <dbReference type="EMBL" id="NEW08360.1"/>
    </source>
</evidence>
<dbReference type="GO" id="GO:0003676">
    <property type="term" value="F:nucleic acid binding"/>
    <property type="evidence" value="ECO:0007669"/>
    <property type="project" value="InterPro"/>
</dbReference>
<dbReference type="RefSeq" id="WP_163951041.1">
    <property type="nucleotide sequence ID" value="NZ_JAAIKC010000009.1"/>
</dbReference>